<feature type="transmembrane region" description="Helical" evidence="11">
    <location>
        <begin position="649"/>
        <end position="667"/>
    </location>
</feature>
<dbReference type="OMA" id="SCHAFGL"/>
<feature type="active site" evidence="8">
    <location>
        <position position="417"/>
    </location>
</feature>
<sequence length="704" mass="80217">MCVILALLYHHALTALHSTTLLSFSLSLSLLISDAVLGFMWATGQSFRYRRVHRQVFLENLETVIEKKDFPAMDVFICTADPYKEPPMSVVNTALSVMAYDYPTEKLTVYVSDDGGSDLTLFAFMEAAKFGSHWLPFCRKNKVLERCPDAYFRSNHPRSSETEQMKMLYKSMKMRIEKVVDIGKVSHDYITGERERGAFNKWTEGFTCQDHPTVIQILLEIGKDKDITGQSMPNLIYISRQKSRTSPHHFKAGALNVLLRVSAVMTNAPILLTLDCDMYSNDPQTPRHVLCYFSDTTISPKLGYVQFPQRFHGLNKNDIYACEYKRPCQINPIGMDGLAGPNYFGTGCFFSRQVFFGGPLSFITPEIPELRPDHMVNMPIQTQSILALAHHVADCKYENQTYWGSKLGFKYGCLVEDFYTGYRLQTEGWKSVFCHPDRPAFLGEEPINLNDVLYQMKRWSVGFLEVAFSKYSPLTFGIRALGSIMGFCYAYYAFWPIVCIPITIYSFVPQLALLIGVSIFPKVSDPWFFLYAFLFLGAYVQDCLDFIFAQGTFQRWWSEQRMWMARGLTSYLFGSMEYLTKCLGIATLGFNVTSKIVDEEQRKRYDQGTFEFGVPSPIFVPLVMAAIINIVTLFGGLMEVLRGRSVDELFVQMCLAGFVVLNCWPIYEAIVLRTDKGRMPTSITLISTFLTWALYAAASLVLKI</sequence>
<dbReference type="Pfam" id="PF03552">
    <property type="entry name" value="Cellulose_synt"/>
    <property type="match status" value="2"/>
</dbReference>
<keyword evidence="3" id="KW-0808">Transferase</keyword>
<feature type="active site" evidence="8">
    <location>
        <position position="114"/>
    </location>
</feature>
<dbReference type="OrthoDB" id="72851at2759"/>
<feature type="transmembrane region" description="Helical" evidence="11">
    <location>
        <begin position="618"/>
        <end position="637"/>
    </location>
</feature>
<evidence type="ECO:0000256" key="10">
    <source>
        <dbReference type="PIRSR" id="PIRSR605150-3"/>
    </source>
</evidence>
<keyword evidence="13" id="KW-1185">Reference proteome</keyword>
<evidence type="ECO:0000256" key="11">
    <source>
        <dbReference type="SAM" id="Phobius"/>
    </source>
</evidence>
<reference evidence="13" key="2">
    <citation type="journal article" date="2018" name="BMC Genomics">
        <title>A manually annotated Actinidia chinensis var. chinensis (kiwifruit) genome highlights the challenges associated with draft genomes and gene prediction in plants.</title>
        <authorList>
            <person name="Pilkington S.M."/>
            <person name="Crowhurst R."/>
            <person name="Hilario E."/>
            <person name="Nardozza S."/>
            <person name="Fraser L."/>
            <person name="Peng Y."/>
            <person name="Gunaseelan K."/>
            <person name="Simpson R."/>
            <person name="Tahir J."/>
            <person name="Deroles S.C."/>
            <person name="Templeton K."/>
            <person name="Luo Z."/>
            <person name="Davy M."/>
            <person name="Cheng C."/>
            <person name="McNeilage M."/>
            <person name="Scaglione D."/>
            <person name="Liu Y."/>
            <person name="Zhang Q."/>
            <person name="Datson P."/>
            <person name="De Silva N."/>
            <person name="Gardiner S.E."/>
            <person name="Bassett H."/>
            <person name="Chagne D."/>
            <person name="McCallum J."/>
            <person name="Dzierzon H."/>
            <person name="Deng C."/>
            <person name="Wang Y.Y."/>
            <person name="Barron L."/>
            <person name="Manako K."/>
            <person name="Bowen J."/>
            <person name="Foster T.M."/>
            <person name="Erridge Z.A."/>
            <person name="Tiffin H."/>
            <person name="Waite C.N."/>
            <person name="Davies K.M."/>
            <person name="Grierson E.P."/>
            <person name="Laing W.A."/>
            <person name="Kirk R."/>
            <person name="Chen X."/>
            <person name="Wood M."/>
            <person name="Montefiori M."/>
            <person name="Brummell D.A."/>
            <person name="Schwinn K.E."/>
            <person name="Catanach A."/>
            <person name="Fullerton C."/>
            <person name="Li D."/>
            <person name="Meiyalaghan S."/>
            <person name="Nieuwenhuizen N."/>
            <person name="Read N."/>
            <person name="Prakash R."/>
            <person name="Hunter D."/>
            <person name="Zhang H."/>
            <person name="McKenzie M."/>
            <person name="Knabel M."/>
            <person name="Harris A."/>
            <person name="Allan A.C."/>
            <person name="Gleave A."/>
            <person name="Chen A."/>
            <person name="Janssen B.J."/>
            <person name="Plunkett B."/>
            <person name="Ampomah-Dwamena C."/>
            <person name="Voogd C."/>
            <person name="Leif D."/>
            <person name="Lafferty D."/>
            <person name="Souleyre E.J.F."/>
            <person name="Varkonyi-Gasic E."/>
            <person name="Gambi F."/>
            <person name="Hanley J."/>
            <person name="Yao J.L."/>
            <person name="Cheung J."/>
            <person name="David K.M."/>
            <person name="Warren B."/>
            <person name="Marsh K."/>
            <person name="Snowden K.C."/>
            <person name="Lin-Wang K."/>
            <person name="Brian L."/>
            <person name="Martinez-Sanchez M."/>
            <person name="Wang M."/>
            <person name="Ileperuma N."/>
            <person name="Macnee N."/>
            <person name="Campin R."/>
            <person name="McAtee P."/>
            <person name="Drummond R.S.M."/>
            <person name="Espley R.V."/>
            <person name="Ireland H.S."/>
            <person name="Wu R."/>
            <person name="Atkinson R.G."/>
            <person name="Karunairetnam S."/>
            <person name="Bulley S."/>
            <person name="Chunkath S."/>
            <person name="Hanley Z."/>
            <person name="Storey R."/>
            <person name="Thrimawithana A.H."/>
            <person name="Thomson S."/>
            <person name="David C."/>
            <person name="Testolin R."/>
            <person name="Huang H."/>
            <person name="Hellens R.P."/>
            <person name="Schaffer R.J."/>
        </authorList>
    </citation>
    <scope>NUCLEOTIDE SEQUENCE [LARGE SCALE GENOMIC DNA]</scope>
    <source>
        <strain evidence="13">cv. Red5</strain>
    </source>
</reference>
<feature type="transmembrane region" description="Helical" evidence="11">
    <location>
        <begin position="24"/>
        <end position="44"/>
    </location>
</feature>
<dbReference type="GO" id="GO:0071555">
    <property type="term" value="P:cell wall organization"/>
    <property type="evidence" value="ECO:0007669"/>
    <property type="project" value="UniProtKB-KW"/>
</dbReference>
<feature type="transmembrane region" description="Helical" evidence="11">
    <location>
        <begin position="679"/>
        <end position="702"/>
    </location>
</feature>
<feature type="binding site" evidence="9">
    <location>
        <position position="85"/>
    </location>
    <ligand>
        <name>UDP-alpha-D-glucose</name>
        <dbReference type="ChEBI" id="CHEBI:58885"/>
    </ligand>
</feature>
<dbReference type="STRING" id="1590841.A0A2R6QJ00"/>
<comment type="caution">
    <text evidence="12">The sequence shown here is derived from an EMBL/GenBank/DDBJ whole genome shotgun (WGS) entry which is preliminary data.</text>
</comment>
<accession>A0A2R6QJ00</accession>
<gene>
    <name evidence="12" type="ORF">CEY00_Acc16399</name>
</gene>
<feature type="binding site" evidence="9">
    <location>
        <position position="84"/>
    </location>
    <ligand>
        <name>UDP-alpha-D-glucose</name>
        <dbReference type="ChEBI" id="CHEBI:58885"/>
    </ligand>
</feature>
<dbReference type="FunCoup" id="A0A2R6QJ00">
    <property type="interactions" value="97"/>
</dbReference>
<dbReference type="AlphaFoldDB" id="A0A2R6QJ00"/>
<evidence type="ECO:0000256" key="5">
    <source>
        <dbReference type="ARBA" id="ARBA00022989"/>
    </source>
</evidence>
<keyword evidence="2" id="KW-0328">Glycosyltransferase</keyword>
<evidence type="ECO:0000256" key="2">
    <source>
        <dbReference type="ARBA" id="ARBA00022676"/>
    </source>
</evidence>
<dbReference type="GO" id="GO:0016760">
    <property type="term" value="F:cellulose synthase (UDP-forming) activity"/>
    <property type="evidence" value="ECO:0007669"/>
    <property type="project" value="InterPro"/>
</dbReference>
<dbReference type="Gene3D" id="3.90.550.10">
    <property type="entry name" value="Spore Coat Polysaccharide Biosynthesis Protein SpsA, Chain A"/>
    <property type="match status" value="2"/>
</dbReference>
<keyword evidence="4 11" id="KW-0812">Transmembrane</keyword>
<keyword evidence="6 11" id="KW-0472">Membrane</keyword>
<dbReference type="Proteomes" id="UP000241394">
    <property type="component" value="Chromosome LG15"/>
</dbReference>
<dbReference type="FunFam" id="3.90.550.10:FF:000135">
    <property type="entry name" value="Cellulose synthase-like protein G3"/>
    <property type="match status" value="1"/>
</dbReference>
<evidence type="ECO:0000256" key="1">
    <source>
        <dbReference type="ARBA" id="ARBA00004127"/>
    </source>
</evidence>
<feature type="binding site" evidence="10">
    <location>
        <position position="251"/>
    </location>
    <ligand>
        <name>Mn(2+)</name>
        <dbReference type="ChEBI" id="CHEBI:29035"/>
    </ligand>
</feature>
<proteinExistence type="predicted"/>
<evidence type="ECO:0000313" key="13">
    <source>
        <dbReference type="Proteomes" id="UP000241394"/>
    </source>
</evidence>
<reference evidence="12 13" key="1">
    <citation type="submission" date="2017-07" db="EMBL/GenBank/DDBJ databases">
        <title>An improved, manually edited Actinidia chinensis var. chinensis (kiwifruit) genome highlights the challenges associated with draft genomes and gene prediction in plants.</title>
        <authorList>
            <person name="Pilkington S."/>
            <person name="Crowhurst R."/>
            <person name="Hilario E."/>
            <person name="Nardozza S."/>
            <person name="Fraser L."/>
            <person name="Peng Y."/>
            <person name="Gunaseelan K."/>
            <person name="Simpson R."/>
            <person name="Tahir J."/>
            <person name="Deroles S."/>
            <person name="Templeton K."/>
            <person name="Luo Z."/>
            <person name="Davy M."/>
            <person name="Cheng C."/>
            <person name="Mcneilage M."/>
            <person name="Scaglione D."/>
            <person name="Liu Y."/>
            <person name="Zhang Q."/>
            <person name="Datson P."/>
            <person name="De Silva N."/>
            <person name="Gardiner S."/>
            <person name="Bassett H."/>
            <person name="Chagne D."/>
            <person name="Mccallum J."/>
            <person name="Dzierzon H."/>
            <person name="Deng C."/>
            <person name="Wang Y.-Y."/>
            <person name="Barron N."/>
            <person name="Manako K."/>
            <person name="Bowen J."/>
            <person name="Foster T."/>
            <person name="Erridge Z."/>
            <person name="Tiffin H."/>
            <person name="Waite C."/>
            <person name="Davies K."/>
            <person name="Grierson E."/>
            <person name="Laing W."/>
            <person name="Kirk R."/>
            <person name="Chen X."/>
            <person name="Wood M."/>
            <person name="Montefiori M."/>
            <person name="Brummell D."/>
            <person name="Schwinn K."/>
            <person name="Catanach A."/>
            <person name="Fullerton C."/>
            <person name="Li D."/>
            <person name="Meiyalaghan S."/>
            <person name="Nieuwenhuizen N."/>
            <person name="Read N."/>
            <person name="Prakash R."/>
            <person name="Hunter D."/>
            <person name="Zhang H."/>
            <person name="Mckenzie M."/>
            <person name="Knabel M."/>
            <person name="Harris A."/>
            <person name="Allan A."/>
            <person name="Chen A."/>
            <person name="Janssen B."/>
            <person name="Plunkett B."/>
            <person name="Dwamena C."/>
            <person name="Voogd C."/>
            <person name="Leif D."/>
            <person name="Lafferty D."/>
            <person name="Souleyre E."/>
            <person name="Varkonyi-Gasic E."/>
            <person name="Gambi F."/>
            <person name="Hanley J."/>
            <person name="Yao J.-L."/>
            <person name="Cheung J."/>
            <person name="David K."/>
            <person name="Warren B."/>
            <person name="Marsh K."/>
            <person name="Snowden K."/>
            <person name="Lin-Wang K."/>
            <person name="Brian L."/>
            <person name="Martinez-Sanchez M."/>
            <person name="Wang M."/>
            <person name="Ileperuma N."/>
            <person name="Macnee N."/>
            <person name="Campin R."/>
            <person name="Mcatee P."/>
            <person name="Drummond R."/>
            <person name="Espley R."/>
            <person name="Ireland H."/>
            <person name="Wu R."/>
            <person name="Atkinson R."/>
            <person name="Karunairetnam S."/>
            <person name="Bulley S."/>
            <person name="Chunkath S."/>
            <person name="Hanley Z."/>
            <person name="Storey R."/>
            <person name="Thrimawithana A."/>
            <person name="Thomson S."/>
            <person name="David C."/>
            <person name="Testolin R."/>
        </authorList>
    </citation>
    <scope>NUCLEOTIDE SEQUENCE [LARGE SCALE GENOMIC DNA]</scope>
    <source>
        <strain evidence="13">cv. Red5</strain>
        <tissue evidence="12">Young leaf</tissue>
    </source>
</reference>
<keyword evidence="5 11" id="KW-1133">Transmembrane helix</keyword>
<feature type="transmembrane region" description="Helical" evidence="11">
    <location>
        <begin position="568"/>
        <end position="590"/>
    </location>
</feature>
<evidence type="ECO:0000256" key="8">
    <source>
        <dbReference type="PIRSR" id="PIRSR605150-1"/>
    </source>
</evidence>
<evidence type="ECO:0000256" key="7">
    <source>
        <dbReference type="ARBA" id="ARBA00023316"/>
    </source>
</evidence>
<dbReference type="InterPro" id="IPR005150">
    <property type="entry name" value="Cellulose_synth"/>
</dbReference>
<feature type="transmembrane region" description="Helical" evidence="11">
    <location>
        <begin position="528"/>
        <end position="548"/>
    </location>
</feature>
<evidence type="ECO:0000256" key="6">
    <source>
        <dbReference type="ARBA" id="ARBA00023136"/>
    </source>
</evidence>
<name>A0A2R6QJ00_ACTCC</name>
<feature type="binding site" evidence="9">
    <location>
        <position position="114"/>
    </location>
    <ligand>
        <name>UDP-alpha-D-glucose</name>
        <dbReference type="ChEBI" id="CHEBI:58885"/>
    </ligand>
</feature>
<evidence type="ECO:0000256" key="4">
    <source>
        <dbReference type="ARBA" id="ARBA00022692"/>
    </source>
</evidence>
<dbReference type="GO" id="GO:0030244">
    <property type="term" value="P:cellulose biosynthetic process"/>
    <property type="evidence" value="ECO:0007669"/>
    <property type="project" value="InterPro"/>
</dbReference>
<dbReference type="EMBL" id="NKQK01000015">
    <property type="protein sequence ID" value="PSS09376.1"/>
    <property type="molecule type" value="Genomic_DNA"/>
</dbReference>
<comment type="subcellular location">
    <subcellularLocation>
        <location evidence="1">Endomembrane system</location>
        <topology evidence="1">Multi-pass membrane protein</topology>
    </subcellularLocation>
</comment>
<protein>
    <submittedName>
        <fullName evidence="12">Cellulose synthase-like protein</fullName>
    </submittedName>
</protein>
<organism evidence="12 13">
    <name type="scientific">Actinidia chinensis var. chinensis</name>
    <name type="common">Chinese soft-hair kiwi</name>
    <dbReference type="NCBI Taxonomy" id="1590841"/>
    <lineage>
        <taxon>Eukaryota</taxon>
        <taxon>Viridiplantae</taxon>
        <taxon>Streptophyta</taxon>
        <taxon>Embryophyta</taxon>
        <taxon>Tracheophyta</taxon>
        <taxon>Spermatophyta</taxon>
        <taxon>Magnoliopsida</taxon>
        <taxon>eudicotyledons</taxon>
        <taxon>Gunneridae</taxon>
        <taxon>Pentapetalae</taxon>
        <taxon>asterids</taxon>
        <taxon>Ericales</taxon>
        <taxon>Actinidiaceae</taxon>
        <taxon>Actinidia</taxon>
    </lineage>
</organism>
<dbReference type="SUPFAM" id="SSF53448">
    <property type="entry name" value="Nucleotide-diphospho-sugar transferases"/>
    <property type="match status" value="1"/>
</dbReference>
<evidence type="ECO:0000313" key="12">
    <source>
        <dbReference type="EMBL" id="PSS09376.1"/>
    </source>
</evidence>
<dbReference type="GO" id="GO:0012505">
    <property type="term" value="C:endomembrane system"/>
    <property type="evidence" value="ECO:0007669"/>
    <property type="project" value="UniProtKB-SubCell"/>
</dbReference>
<dbReference type="PANTHER" id="PTHR13301">
    <property type="entry name" value="X-BOX TRANSCRIPTION FACTOR-RELATED"/>
    <property type="match status" value="1"/>
</dbReference>
<feature type="transmembrane region" description="Helical" evidence="11">
    <location>
        <begin position="489"/>
        <end position="508"/>
    </location>
</feature>
<dbReference type="InterPro" id="IPR029044">
    <property type="entry name" value="Nucleotide-diphossugar_trans"/>
</dbReference>
<evidence type="ECO:0000256" key="9">
    <source>
        <dbReference type="PIRSR" id="PIRSR605150-2"/>
    </source>
</evidence>
<feature type="binding site" evidence="10">
    <location>
        <position position="275"/>
    </location>
    <ligand>
        <name>Mn(2+)</name>
        <dbReference type="ChEBI" id="CHEBI:29035"/>
    </ligand>
</feature>
<dbReference type="GO" id="GO:0016020">
    <property type="term" value="C:membrane"/>
    <property type="evidence" value="ECO:0007669"/>
    <property type="project" value="InterPro"/>
</dbReference>
<keyword evidence="7" id="KW-0961">Cell wall biogenesis/degradation</keyword>
<dbReference type="InParanoid" id="A0A2R6QJ00"/>
<dbReference type="Gramene" id="PSS09376">
    <property type="protein sequence ID" value="PSS09376"/>
    <property type="gene ID" value="CEY00_Acc16399"/>
</dbReference>
<evidence type="ECO:0000256" key="3">
    <source>
        <dbReference type="ARBA" id="ARBA00022679"/>
    </source>
</evidence>